<dbReference type="EMBL" id="JAIWYP010000009">
    <property type="protein sequence ID" value="KAH3774352.1"/>
    <property type="molecule type" value="Genomic_DNA"/>
</dbReference>
<reference evidence="3" key="1">
    <citation type="journal article" date="2019" name="bioRxiv">
        <title>The Genome of the Zebra Mussel, Dreissena polymorpha: A Resource for Invasive Species Research.</title>
        <authorList>
            <person name="McCartney M.A."/>
            <person name="Auch B."/>
            <person name="Kono T."/>
            <person name="Mallez S."/>
            <person name="Zhang Y."/>
            <person name="Obille A."/>
            <person name="Becker A."/>
            <person name="Abrahante J.E."/>
            <person name="Garbe J."/>
            <person name="Badalamenti J.P."/>
            <person name="Herman A."/>
            <person name="Mangelson H."/>
            <person name="Liachko I."/>
            <person name="Sullivan S."/>
            <person name="Sone E.D."/>
            <person name="Koren S."/>
            <person name="Silverstein K.A.T."/>
            <person name="Beckman K.B."/>
            <person name="Gohl D.M."/>
        </authorList>
    </citation>
    <scope>NUCLEOTIDE SEQUENCE</scope>
    <source>
        <strain evidence="3">Duluth1</strain>
        <tissue evidence="3">Whole animal</tissue>
    </source>
</reference>
<evidence type="ECO:0000256" key="1">
    <source>
        <dbReference type="SAM" id="Coils"/>
    </source>
</evidence>
<feature type="region of interest" description="Disordered" evidence="2">
    <location>
        <begin position="27"/>
        <end position="73"/>
    </location>
</feature>
<protein>
    <submittedName>
        <fullName evidence="3">Uncharacterized protein</fullName>
    </submittedName>
</protein>
<keyword evidence="4" id="KW-1185">Reference proteome</keyword>
<keyword evidence="1" id="KW-0175">Coiled coil</keyword>
<proteinExistence type="predicted"/>
<name>A0A9D4IJ15_DREPO</name>
<dbReference type="Proteomes" id="UP000828390">
    <property type="component" value="Unassembled WGS sequence"/>
</dbReference>
<dbReference type="AlphaFoldDB" id="A0A9D4IJ15"/>
<comment type="caution">
    <text evidence="3">The sequence shown here is derived from an EMBL/GenBank/DDBJ whole genome shotgun (WGS) entry which is preliminary data.</text>
</comment>
<evidence type="ECO:0000256" key="2">
    <source>
        <dbReference type="SAM" id="MobiDB-lite"/>
    </source>
</evidence>
<feature type="compositionally biased region" description="Low complexity" evidence="2">
    <location>
        <begin position="7"/>
        <end position="20"/>
    </location>
</feature>
<evidence type="ECO:0000313" key="4">
    <source>
        <dbReference type="Proteomes" id="UP000828390"/>
    </source>
</evidence>
<feature type="coiled-coil region" evidence="1">
    <location>
        <begin position="122"/>
        <end position="149"/>
    </location>
</feature>
<sequence>MNKGKRSLSSTASEASTNTSLLETSVFEKSELSAKSSNKTKSAKGKSKPDPKKQKTMSTFVTNTKNENRDSSELTIEKRLEEISNKLSNVLTKDDSTFIKDIIKETVEQLKEKLLGNVIRRIEILENDVFEQKREIEQLKKESESKSKQI</sequence>
<feature type="compositionally biased region" description="Polar residues" evidence="2">
    <location>
        <begin position="56"/>
        <end position="65"/>
    </location>
</feature>
<accession>A0A9D4IJ15</accession>
<reference evidence="3" key="2">
    <citation type="submission" date="2020-11" db="EMBL/GenBank/DDBJ databases">
        <authorList>
            <person name="McCartney M.A."/>
            <person name="Auch B."/>
            <person name="Kono T."/>
            <person name="Mallez S."/>
            <person name="Becker A."/>
            <person name="Gohl D.M."/>
            <person name="Silverstein K.A.T."/>
            <person name="Koren S."/>
            <person name="Bechman K.B."/>
            <person name="Herman A."/>
            <person name="Abrahante J.E."/>
            <person name="Garbe J."/>
        </authorList>
    </citation>
    <scope>NUCLEOTIDE SEQUENCE</scope>
    <source>
        <strain evidence="3">Duluth1</strain>
        <tissue evidence="3">Whole animal</tissue>
    </source>
</reference>
<evidence type="ECO:0000313" key="3">
    <source>
        <dbReference type="EMBL" id="KAH3774352.1"/>
    </source>
</evidence>
<feature type="region of interest" description="Disordered" evidence="2">
    <location>
        <begin position="1"/>
        <end position="20"/>
    </location>
</feature>
<organism evidence="3 4">
    <name type="scientific">Dreissena polymorpha</name>
    <name type="common">Zebra mussel</name>
    <name type="synonym">Mytilus polymorpha</name>
    <dbReference type="NCBI Taxonomy" id="45954"/>
    <lineage>
        <taxon>Eukaryota</taxon>
        <taxon>Metazoa</taxon>
        <taxon>Spiralia</taxon>
        <taxon>Lophotrochozoa</taxon>
        <taxon>Mollusca</taxon>
        <taxon>Bivalvia</taxon>
        <taxon>Autobranchia</taxon>
        <taxon>Heteroconchia</taxon>
        <taxon>Euheterodonta</taxon>
        <taxon>Imparidentia</taxon>
        <taxon>Neoheterodontei</taxon>
        <taxon>Myida</taxon>
        <taxon>Dreissenoidea</taxon>
        <taxon>Dreissenidae</taxon>
        <taxon>Dreissena</taxon>
    </lineage>
</organism>
<gene>
    <name evidence="3" type="ORF">DPMN_175733</name>
</gene>